<gene>
    <name evidence="2" type="ORF">D9611_013666</name>
</gene>
<sequence length="551" mass="61912">MSQRNSPFLCLPVDIQHLVLSNLSPKDILLCRLICKGLEGLTKERSIWIAHCRGNITSKGHPFPTYTPLNAMSLSELEHHAVNCFRVAQKWLCFAHGRSEKFPDGDFATCETVTIKEVYEGVPIYATHYLNIHGRLLLLIVYKAIWSVLDLWDVTDPTNPTKICEWTTKGSIIKALVVNKDPSSEATIALGVYTEAQEHVVQLLTVTSSLCLEILLSIPSIFVPLTLKGDLVALCKGTQSRTVIWNWKSSRYAMLDGELAEDGAINTRSEDASEEPSGSRPRFEHNYPLEVTFAHGGVLIGRTKSFTLHRTPELRHSSFEEAETAPTGYLAKHTFGYLDSICTTADEPHDADTPPSYRILTRGYTDDPWREQDEHSLHVHRLDFNLDFLEHPSTTVPYLFPPVHEARIPTRRGKLNCRKIFLSKKGVALWVQPKKWEGPYPGYAPVPLINVASSDPDEPGRISWVRMGDWEREKEYVRAAILPGSVYRLADDGSKGTALLGEGTDGEVNVRPVLLKTNRCLEADWTSMDWDEEAGRIVLGHQDGMVMLIEM</sequence>
<proteinExistence type="predicted"/>
<dbReference type="Proteomes" id="UP000541558">
    <property type="component" value="Unassembled WGS sequence"/>
</dbReference>
<dbReference type="CDD" id="cd09917">
    <property type="entry name" value="F-box_SF"/>
    <property type="match status" value="1"/>
</dbReference>
<evidence type="ECO:0000259" key="1">
    <source>
        <dbReference type="PROSITE" id="PS50181"/>
    </source>
</evidence>
<dbReference type="SMART" id="SM00256">
    <property type="entry name" value="FBOX"/>
    <property type="match status" value="1"/>
</dbReference>
<dbReference type="Pfam" id="PF00646">
    <property type="entry name" value="F-box"/>
    <property type="match status" value="1"/>
</dbReference>
<dbReference type="Gene3D" id="1.20.1280.50">
    <property type="match status" value="1"/>
</dbReference>
<keyword evidence="3" id="KW-1185">Reference proteome</keyword>
<dbReference type="InterPro" id="IPR001810">
    <property type="entry name" value="F-box_dom"/>
</dbReference>
<organism evidence="2 3">
    <name type="scientific">Ephemerocybe angulata</name>
    <dbReference type="NCBI Taxonomy" id="980116"/>
    <lineage>
        <taxon>Eukaryota</taxon>
        <taxon>Fungi</taxon>
        <taxon>Dikarya</taxon>
        <taxon>Basidiomycota</taxon>
        <taxon>Agaricomycotina</taxon>
        <taxon>Agaricomycetes</taxon>
        <taxon>Agaricomycetidae</taxon>
        <taxon>Agaricales</taxon>
        <taxon>Agaricineae</taxon>
        <taxon>Psathyrellaceae</taxon>
        <taxon>Ephemerocybe</taxon>
    </lineage>
</organism>
<dbReference type="SUPFAM" id="SSF81383">
    <property type="entry name" value="F-box domain"/>
    <property type="match status" value="1"/>
</dbReference>
<comment type="caution">
    <text evidence="2">The sequence shown here is derived from an EMBL/GenBank/DDBJ whole genome shotgun (WGS) entry which is preliminary data.</text>
</comment>
<name>A0A8H5F095_9AGAR</name>
<dbReference type="PROSITE" id="PS50181">
    <property type="entry name" value="FBOX"/>
    <property type="match status" value="1"/>
</dbReference>
<evidence type="ECO:0000313" key="3">
    <source>
        <dbReference type="Proteomes" id="UP000541558"/>
    </source>
</evidence>
<accession>A0A8H5F095</accession>
<feature type="domain" description="F-box" evidence="1">
    <location>
        <begin position="5"/>
        <end position="51"/>
    </location>
</feature>
<evidence type="ECO:0000313" key="2">
    <source>
        <dbReference type="EMBL" id="KAF5318944.1"/>
    </source>
</evidence>
<dbReference type="InterPro" id="IPR036047">
    <property type="entry name" value="F-box-like_dom_sf"/>
</dbReference>
<dbReference type="EMBL" id="JAACJK010000176">
    <property type="protein sequence ID" value="KAF5318944.1"/>
    <property type="molecule type" value="Genomic_DNA"/>
</dbReference>
<reference evidence="2 3" key="1">
    <citation type="journal article" date="2020" name="ISME J.">
        <title>Uncovering the hidden diversity of litter-decomposition mechanisms in mushroom-forming fungi.</title>
        <authorList>
            <person name="Floudas D."/>
            <person name="Bentzer J."/>
            <person name="Ahren D."/>
            <person name="Johansson T."/>
            <person name="Persson P."/>
            <person name="Tunlid A."/>
        </authorList>
    </citation>
    <scope>NUCLEOTIDE SEQUENCE [LARGE SCALE GENOMIC DNA]</scope>
    <source>
        <strain evidence="2 3">CBS 175.51</strain>
    </source>
</reference>
<protein>
    <recommendedName>
        <fullName evidence="1">F-box domain-containing protein</fullName>
    </recommendedName>
</protein>
<dbReference type="AlphaFoldDB" id="A0A8H5F095"/>
<dbReference type="OrthoDB" id="3034442at2759"/>